<dbReference type="EMBL" id="AP028909">
    <property type="protein sequence ID" value="BES89652.1"/>
    <property type="molecule type" value="Genomic_DNA"/>
</dbReference>
<evidence type="ECO:0000313" key="1">
    <source>
        <dbReference type="EMBL" id="BES89652.1"/>
    </source>
</evidence>
<name>A0ABN7ABG4_9HEMI</name>
<organism evidence="1 2">
    <name type="scientific">Nesidiocoris tenuis</name>
    <dbReference type="NCBI Taxonomy" id="355587"/>
    <lineage>
        <taxon>Eukaryota</taxon>
        <taxon>Metazoa</taxon>
        <taxon>Ecdysozoa</taxon>
        <taxon>Arthropoda</taxon>
        <taxon>Hexapoda</taxon>
        <taxon>Insecta</taxon>
        <taxon>Pterygota</taxon>
        <taxon>Neoptera</taxon>
        <taxon>Paraneoptera</taxon>
        <taxon>Hemiptera</taxon>
        <taxon>Heteroptera</taxon>
        <taxon>Panheteroptera</taxon>
        <taxon>Cimicomorpha</taxon>
        <taxon>Miridae</taxon>
        <taxon>Dicyphina</taxon>
        <taxon>Nesidiocoris</taxon>
    </lineage>
</organism>
<gene>
    <name evidence="1" type="ORF">NTJ_02459</name>
</gene>
<sequence length="70" mass="7745">MYGVRPYTEEGGLQQHLADTVKIASAGAAWQPPLPHTLIDLRLVYTVMILGAKKPEAPGRTPYTERQGKR</sequence>
<dbReference type="Proteomes" id="UP001307889">
    <property type="component" value="Chromosome 1"/>
</dbReference>
<keyword evidence="2" id="KW-1185">Reference proteome</keyword>
<accession>A0ABN7ABG4</accession>
<proteinExistence type="predicted"/>
<reference evidence="1 2" key="1">
    <citation type="submission" date="2023-09" db="EMBL/GenBank/DDBJ databases">
        <title>Nesidiocoris tenuis whole genome shotgun sequence.</title>
        <authorList>
            <person name="Shibata T."/>
            <person name="Shimoda M."/>
            <person name="Kobayashi T."/>
            <person name="Uehara T."/>
        </authorList>
    </citation>
    <scope>NUCLEOTIDE SEQUENCE [LARGE SCALE GENOMIC DNA]</scope>
    <source>
        <strain evidence="1 2">Japan</strain>
    </source>
</reference>
<protein>
    <submittedName>
        <fullName evidence="1">Uncharacterized protein</fullName>
    </submittedName>
</protein>
<evidence type="ECO:0000313" key="2">
    <source>
        <dbReference type="Proteomes" id="UP001307889"/>
    </source>
</evidence>